<organism evidence="1">
    <name type="scientific">marine metagenome</name>
    <dbReference type="NCBI Taxonomy" id="408172"/>
    <lineage>
        <taxon>unclassified sequences</taxon>
        <taxon>metagenomes</taxon>
        <taxon>ecological metagenomes</taxon>
    </lineage>
</organism>
<sequence length="117" mass="13767">MLSKFNKKNIAKEPNTGGVYRFYNKNKKLIYVGRASGKWGTKFQPEKNNGGGRYRFGQRHRLQSYYQKDDFSSGDGHPTKKPLRPRIKYYYTKTVVNKAKRRALEKKLKRGLKFNVT</sequence>
<proteinExistence type="predicted"/>
<reference evidence="1" key="1">
    <citation type="submission" date="2018-05" db="EMBL/GenBank/DDBJ databases">
        <authorList>
            <person name="Lanie J.A."/>
            <person name="Ng W.-L."/>
            <person name="Kazmierczak K.M."/>
            <person name="Andrzejewski T.M."/>
            <person name="Davidsen T.M."/>
            <person name="Wayne K.J."/>
            <person name="Tettelin H."/>
            <person name="Glass J.I."/>
            <person name="Rusch D."/>
            <person name="Podicherti R."/>
            <person name="Tsui H.-C.T."/>
            <person name="Winkler M.E."/>
        </authorList>
    </citation>
    <scope>NUCLEOTIDE SEQUENCE</scope>
</reference>
<name>A0A381WMA1_9ZZZZ</name>
<gene>
    <name evidence="1" type="ORF">METZ01_LOCUS106255</name>
</gene>
<dbReference type="Gene3D" id="3.40.1440.10">
    <property type="entry name" value="GIY-YIG endonuclease"/>
    <property type="match status" value="1"/>
</dbReference>
<evidence type="ECO:0000313" key="1">
    <source>
        <dbReference type="EMBL" id="SVA53401.1"/>
    </source>
</evidence>
<dbReference type="InterPro" id="IPR035901">
    <property type="entry name" value="GIY-YIG_endonuc_sf"/>
</dbReference>
<accession>A0A381WMA1</accession>
<dbReference type="AlphaFoldDB" id="A0A381WMA1"/>
<dbReference type="EMBL" id="UINC01012200">
    <property type="protein sequence ID" value="SVA53401.1"/>
    <property type="molecule type" value="Genomic_DNA"/>
</dbReference>
<protein>
    <recommendedName>
        <fullName evidence="2">GIY-YIG domain-containing protein</fullName>
    </recommendedName>
</protein>
<evidence type="ECO:0008006" key="2">
    <source>
        <dbReference type="Google" id="ProtNLM"/>
    </source>
</evidence>